<dbReference type="RefSeq" id="WP_200225767.1">
    <property type="nucleotide sequence ID" value="NZ_NRRT01000002.1"/>
</dbReference>
<dbReference type="Gene3D" id="3.40.630.30">
    <property type="match status" value="1"/>
</dbReference>
<evidence type="ECO:0000259" key="1">
    <source>
        <dbReference type="PROSITE" id="PS51186"/>
    </source>
</evidence>
<dbReference type="InterPro" id="IPR016181">
    <property type="entry name" value="Acyl_CoA_acyltransferase"/>
</dbReference>
<sequence length="153" mass="17409">MRIRRFNPGEEPALFEIYHSAIHLIASRDYTEQQINAWAPAVLDEEVWANRIRVINPFVAELEGALVGYADVQQNGYIDHFFVSGRHPRQGIGSALMAVLESEAKRHQITELTSDVSRTAQPFFAHSGFQIVEQRVPVVRGVEIHNALMRKFI</sequence>
<dbReference type="InterPro" id="IPR052564">
    <property type="entry name" value="N-acetyltrans/Recomb-assoc"/>
</dbReference>
<dbReference type="PROSITE" id="PS51186">
    <property type="entry name" value="GNAT"/>
    <property type="match status" value="1"/>
</dbReference>
<dbReference type="Proteomes" id="UP001041814">
    <property type="component" value="Unassembled WGS sequence"/>
</dbReference>
<gene>
    <name evidence="2" type="ORF">CKO43_00210</name>
</gene>
<dbReference type="PANTHER" id="PTHR43451:SF1">
    <property type="entry name" value="ACETYLTRANSFERASE"/>
    <property type="match status" value="1"/>
</dbReference>
<dbReference type="SUPFAM" id="SSF55729">
    <property type="entry name" value="Acyl-CoA N-acyltransferases (Nat)"/>
    <property type="match status" value="1"/>
</dbReference>
<dbReference type="EMBL" id="NRRU01000001">
    <property type="protein sequence ID" value="MBK1711203.1"/>
    <property type="molecule type" value="Genomic_DNA"/>
</dbReference>
<evidence type="ECO:0000313" key="3">
    <source>
        <dbReference type="Proteomes" id="UP001041814"/>
    </source>
</evidence>
<proteinExistence type="predicted"/>
<reference evidence="2" key="2">
    <citation type="journal article" date="2020" name="Microorganisms">
        <title>Osmotic Adaptation and Compatible Solute Biosynthesis of Phototrophic Bacteria as Revealed from Genome Analyses.</title>
        <authorList>
            <person name="Imhoff J.F."/>
            <person name="Rahn T."/>
            <person name="Kunzel S."/>
            <person name="Keller A."/>
            <person name="Neulinger S.C."/>
        </authorList>
    </citation>
    <scope>NUCLEOTIDE SEQUENCE</scope>
    <source>
        <strain evidence="2">IM 151</strain>
    </source>
</reference>
<protein>
    <submittedName>
        <fullName evidence="2">GNAT family N-acetyltransferase</fullName>
    </submittedName>
</protein>
<accession>A0ABS1DP05</accession>
<reference evidence="2" key="1">
    <citation type="submission" date="2017-08" db="EMBL/GenBank/DDBJ databases">
        <authorList>
            <person name="Imhoff J.F."/>
            <person name="Rahn T."/>
            <person name="Kuenzel S."/>
            <person name="Neulinger S.C."/>
        </authorList>
    </citation>
    <scope>NUCLEOTIDE SEQUENCE</scope>
    <source>
        <strain evidence="2">IM 151</strain>
    </source>
</reference>
<dbReference type="Pfam" id="PF13673">
    <property type="entry name" value="Acetyltransf_10"/>
    <property type="match status" value="1"/>
</dbReference>
<feature type="domain" description="N-acetyltransferase" evidence="1">
    <location>
        <begin position="1"/>
        <end position="153"/>
    </location>
</feature>
<evidence type="ECO:0000313" key="2">
    <source>
        <dbReference type="EMBL" id="MBK1711203.1"/>
    </source>
</evidence>
<dbReference type="InterPro" id="IPR000182">
    <property type="entry name" value="GNAT_dom"/>
</dbReference>
<dbReference type="CDD" id="cd04301">
    <property type="entry name" value="NAT_SF"/>
    <property type="match status" value="1"/>
</dbReference>
<organism evidence="2 3">
    <name type="scientific">Rubrivivax gelatinosus</name>
    <name type="common">Rhodocyclus gelatinosus</name>
    <name type="synonym">Rhodopseudomonas gelatinosa</name>
    <dbReference type="NCBI Taxonomy" id="28068"/>
    <lineage>
        <taxon>Bacteria</taxon>
        <taxon>Pseudomonadati</taxon>
        <taxon>Pseudomonadota</taxon>
        <taxon>Betaproteobacteria</taxon>
        <taxon>Burkholderiales</taxon>
        <taxon>Sphaerotilaceae</taxon>
        <taxon>Rubrivivax</taxon>
    </lineage>
</organism>
<dbReference type="PANTHER" id="PTHR43451">
    <property type="entry name" value="ACETYLTRANSFERASE (GNAT) FAMILY PROTEIN"/>
    <property type="match status" value="1"/>
</dbReference>
<name>A0ABS1DP05_RUBGE</name>
<keyword evidence="3" id="KW-1185">Reference proteome</keyword>
<comment type="caution">
    <text evidence="2">The sequence shown here is derived from an EMBL/GenBank/DDBJ whole genome shotgun (WGS) entry which is preliminary data.</text>
</comment>